<protein>
    <recommendedName>
        <fullName evidence="1">HTH cro/C1-type domain-containing protein</fullName>
    </recommendedName>
</protein>
<keyword evidence="3" id="KW-1185">Reference proteome</keyword>
<evidence type="ECO:0000313" key="3">
    <source>
        <dbReference type="Proteomes" id="UP001597373"/>
    </source>
</evidence>
<dbReference type="EMBL" id="JBHUIR010000059">
    <property type="protein sequence ID" value="MFD2261116.1"/>
    <property type="molecule type" value="Genomic_DNA"/>
</dbReference>
<feature type="domain" description="HTH cro/C1-type" evidence="1">
    <location>
        <begin position="26"/>
        <end position="81"/>
    </location>
</feature>
<dbReference type="InterPro" id="IPR010982">
    <property type="entry name" value="Lambda_DNA-bd_dom_sf"/>
</dbReference>
<evidence type="ECO:0000313" key="2">
    <source>
        <dbReference type="EMBL" id="MFD2261116.1"/>
    </source>
</evidence>
<dbReference type="Gene3D" id="1.10.260.40">
    <property type="entry name" value="lambda repressor-like DNA-binding domains"/>
    <property type="match status" value="1"/>
</dbReference>
<sequence length="141" mass="15753">MVAKRANQTAVDRAKAEASKQISKIIEKQMSVLGLTQQQVAEQVGFNNRNMLTIIKNGLGKLPVERAPALAKALRVDERKLIRLALQQNYSPEIVNLIMGPNDERLSVNEAAIINHIRRVTNNSDPELTPDLAEKLERAFM</sequence>
<dbReference type="CDD" id="cd00093">
    <property type="entry name" value="HTH_XRE"/>
    <property type="match status" value="1"/>
</dbReference>
<comment type="caution">
    <text evidence="2">The sequence shown here is derived from an EMBL/GenBank/DDBJ whole genome shotgun (WGS) entry which is preliminary data.</text>
</comment>
<gene>
    <name evidence="2" type="ORF">ACFSMZ_15305</name>
</gene>
<reference evidence="3" key="1">
    <citation type="journal article" date="2019" name="Int. J. Syst. Evol. Microbiol.">
        <title>The Global Catalogue of Microorganisms (GCM) 10K type strain sequencing project: providing services to taxonomists for standard genome sequencing and annotation.</title>
        <authorList>
            <consortium name="The Broad Institute Genomics Platform"/>
            <consortium name="The Broad Institute Genome Sequencing Center for Infectious Disease"/>
            <person name="Wu L."/>
            <person name="Ma J."/>
        </authorList>
    </citation>
    <scope>NUCLEOTIDE SEQUENCE [LARGE SCALE GENOMIC DNA]</scope>
    <source>
        <strain evidence="3">KCTC 23707</strain>
    </source>
</reference>
<proteinExistence type="predicted"/>
<organism evidence="2 3">
    <name type="scientific">Chelativorans composti</name>
    <dbReference type="NCBI Taxonomy" id="768533"/>
    <lineage>
        <taxon>Bacteria</taxon>
        <taxon>Pseudomonadati</taxon>
        <taxon>Pseudomonadota</taxon>
        <taxon>Alphaproteobacteria</taxon>
        <taxon>Hyphomicrobiales</taxon>
        <taxon>Phyllobacteriaceae</taxon>
        <taxon>Chelativorans</taxon>
    </lineage>
</organism>
<dbReference type="PROSITE" id="PS50943">
    <property type="entry name" value="HTH_CROC1"/>
    <property type="match status" value="1"/>
</dbReference>
<dbReference type="InterPro" id="IPR001387">
    <property type="entry name" value="Cro/C1-type_HTH"/>
</dbReference>
<name>A0ABW5DKS2_9HYPH</name>
<accession>A0ABW5DKS2</accession>
<dbReference type="SUPFAM" id="SSF47413">
    <property type="entry name" value="lambda repressor-like DNA-binding domains"/>
    <property type="match status" value="1"/>
</dbReference>
<dbReference type="RefSeq" id="WP_345098486.1">
    <property type="nucleotide sequence ID" value="NZ_BAABGS010000017.1"/>
</dbReference>
<evidence type="ECO:0000259" key="1">
    <source>
        <dbReference type="PROSITE" id="PS50943"/>
    </source>
</evidence>
<dbReference type="Proteomes" id="UP001597373">
    <property type="component" value="Unassembled WGS sequence"/>
</dbReference>